<reference evidence="4" key="1">
    <citation type="submission" date="2025-08" db="UniProtKB">
        <authorList>
            <consortium name="Ensembl"/>
        </authorList>
    </citation>
    <scope>IDENTIFICATION</scope>
</reference>
<evidence type="ECO:0000313" key="5">
    <source>
        <dbReference type="Proteomes" id="UP000261600"/>
    </source>
</evidence>
<evidence type="ECO:0000256" key="2">
    <source>
        <dbReference type="SAM" id="MobiDB-lite"/>
    </source>
</evidence>
<dbReference type="InterPro" id="IPR041588">
    <property type="entry name" value="Integrase_H2C2"/>
</dbReference>
<dbReference type="InterPro" id="IPR012337">
    <property type="entry name" value="RNaseH-like_sf"/>
</dbReference>
<dbReference type="GO" id="GO:0015074">
    <property type="term" value="P:DNA integration"/>
    <property type="evidence" value="ECO:0007669"/>
    <property type="project" value="InterPro"/>
</dbReference>
<evidence type="ECO:0000256" key="1">
    <source>
        <dbReference type="ARBA" id="ARBA00039658"/>
    </source>
</evidence>
<dbReference type="GO" id="GO:0003676">
    <property type="term" value="F:nucleic acid binding"/>
    <property type="evidence" value="ECO:0007669"/>
    <property type="project" value="InterPro"/>
</dbReference>
<dbReference type="Proteomes" id="UP000261600">
    <property type="component" value="Unplaced"/>
</dbReference>
<dbReference type="SUPFAM" id="SSF53098">
    <property type="entry name" value="Ribonuclease H-like"/>
    <property type="match status" value="1"/>
</dbReference>
<dbReference type="STRING" id="43700.ENSMALP00000015924"/>
<dbReference type="AlphaFoldDB" id="A0A3Q3JAP7"/>
<feature type="region of interest" description="Disordered" evidence="2">
    <location>
        <begin position="442"/>
        <end position="474"/>
    </location>
</feature>
<dbReference type="InterPro" id="IPR036397">
    <property type="entry name" value="RNaseH_sf"/>
</dbReference>
<dbReference type="Pfam" id="PF17921">
    <property type="entry name" value="Integrase_H2C2"/>
    <property type="match status" value="1"/>
</dbReference>
<dbReference type="Pfam" id="PF00665">
    <property type="entry name" value="rve"/>
    <property type="match status" value="1"/>
</dbReference>
<dbReference type="InterPro" id="IPR001584">
    <property type="entry name" value="Integrase_cat-core"/>
</dbReference>
<feature type="compositionally biased region" description="Basic and acidic residues" evidence="2">
    <location>
        <begin position="518"/>
        <end position="529"/>
    </location>
</feature>
<feature type="compositionally biased region" description="Acidic residues" evidence="2">
    <location>
        <begin position="463"/>
        <end position="474"/>
    </location>
</feature>
<feature type="region of interest" description="Disordered" evidence="2">
    <location>
        <begin position="503"/>
        <end position="561"/>
    </location>
</feature>
<feature type="region of interest" description="Disordered" evidence="2">
    <location>
        <begin position="1"/>
        <end position="20"/>
    </location>
</feature>
<dbReference type="PANTHER" id="PTHR37984:SF15">
    <property type="entry name" value="INTEGRASE CATALYTIC DOMAIN-CONTAINING PROTEIN"/>
    <property type="match status" value="1"/>
</dbReference>
<accession>A0A3Q3JAP7</accession>
<dbReference type="Ensembl" id="ENSMALT00000016241.1">
    <property type="protein sequence ID" value="ENSMALP00000015924.1"/>
    <property type="gene ID" value="ENSMALG00000011177.1"/>
</dbReference>
<sequence>MSDPDNRDSGLAQSNTPTFPGYTKAELQVFQASDPTLKVLKELWDKKQKPSFLERQTLSTPVQSLLKQWPRLKEKDGLLYREIEDVNRGKCDQLLLPACLKEKVLTSVHNQMGHQGIERTLGLLKQRCFWGGMHAEVEQWVKNCPRCVLTKLPQPKIHAPQTPFLATRPLEVVAVDYTTLERAYDGSENVLVITDVFTKFNQAFPTRNQKVDTTAKVILKEWFLRYGVPKRLHSDQGRNFESAVIAELCRMYGVKKTRTTPHHPQGNPQCERFNRTLHDLLRTLPPEKKCRWPEHLAELVYAYNAVPHSSTGYSPYYMLFGVQPHLPVDALIGQEETADETADWLTVHREQLQDAHERARTLVESKAAEGMVCQNAKVHCPPVEVGQHVHLRYCSPGRNKIQDAWSPKVHRVIDIQGTTHTVVPVTGGSLKRVHRSNLRLCVGPIPQPKPNSQSVPPFHGPEADPDSETECPDSEPDFLLMEQVEKPASPRLEDLECHLEDVNRSEMECEQLSDVSDLGDRPREDHSPRPEPVVGGQLERPIPPPRWRAEQRNVAPPTPAP</sequence>
<dbReference type="FunFam" id="1.10.340.70:FF:000001">
    <property type="entry name" value="Retrovirus-related Pol polyprotein from transposon gypsy-like Protein"/>
    <property type="match status" value="1"/>
</dbReference>
<organism evidence="4 5">
    <name type="scientific">Monopterus albus</name>
    <name type="common">Swamp eel</name>
    <dbReference type="NCBI Taxonomy" id="43700"/>
    <lineage>
        <taxon>Eukaryota</taxon>
        <taxon>Metazoa</taxon>
        <taxon>Chordata</taxon>
        <taxon>Craniata</taxon>
        <taxon>Vertebrata</taxon>
        <taxon>Euteleostomi</taxon>
        <taxon>Actinopterygii</taxon>
        <taxon>Neopterygii</taxon>
        <taxon>Teleostei</taxon>
        <taxon>Neoteleostei</taxon>
        <taxon>Acanthomorphata</taxon>
        <taxon>Anabantaria</taxon>
        <taxon>Synbranchiformes</taxon>
        <taxon>Synbranchidae</taxon>
        <taxon>Monopterus</taxon>
    </lineage>
</organism>
<dbReference type="FunFam" id="3.30.420.10:FF:000032">
    <property type="entry name" value="Retrovirus-related Pol polyprotein from transposon 297-like Protein"/>
    <property type="match status" value="1"/>
</dbReference>
<dbReference type="Gene3D" id="1.10.340.70">
    <property type="match status" value="1"/>
</dbReference>
<dbReference type="Gene3D" id="3.30.420.10">
    <property type="entry name" value="Ribonuclease H-like superfamily/Ribonuclease H"/>
    <property type="match status" value="1"/>
</dbReference>
<dbReference type="PROSITE" id="PS50994">
    <property type="entry name" value="INTEGRASE"/>
    <property type="match status" value="1"/>
</dbReference>
<reference evidence="4" key="2">
    <citation type="submission" date="2025-09" db="UniProtKB">
        <authorList>
            <consortium name="Ensembl"/>
        </authorList>
    </citation>
    <scope>IDENTIFICATION</scope>
</reference>
<dbReference type="PANTHER" id="PTHR37984">
    <property type="entry name" value="PROTEIN CBG26694"/>
    <property type="match status" value="1"/>
</dbReference>
<evidence type="ECO:0000313" key="4">
    <source>
        <dbReference type="Ensembl" id="ENSMALP00000015924.1"/>
    </source>
</evidence>
<dbReference type="InterPro" id="IPR050951">
    <property type="entry name" value="Retrovirus_Pol_polyprotein"/>
</dbReference>
<protein>
    <recommendedName>
        <fullName evidence="1">Gypsy retrotransposon integrase-like protein 1</fullName>
    </recommendedName>
</protein>
<proteinExistence type="predicted"/>
<evidence type="ECO:0000259" key="3">
    <source>
        <dbReference type="PROSITE" id="PS50994"/>
    </source>
</evidence>
<name>A0A3Q3JAP7_MONAL</name>
<feature type="domain" description="Integrase catalytic" evidence="3">
    <location>
        <begin position="165"/>
        <end position="323"/>
    </location>
</feature>
<keyword evidence="5" id="KW-1185">Reference proteome</keyword>